<dbReference type="Gene3D" id="3.50.50.60">
    <property type="entry name" value="FAD/NAD(P)-binding domain"/>
    <property type="match status" value="1"/>
</dbReference>
<keyword evidence="3 5" id="KW-0503">Monooxygenase</keyword>
<dbReference type="RefSeq" id="WP_344996923.1">
    <property type="nucleotide sequence ID" value="NZ_BAABCD010000057.1"/>
</dbReference>
<reference evidence="6" key="1">
    <citation type="journal article" date="2019" name="Int. J. Syst. Evol. Microbiol.">
        <title>The Global Catalogue of Microorganisms (GCM) 10K type strain sequencing project: providing services to taxonomists for standard genome sequencing and annotation.</title>
        <authorList>
            <consortium name="The Broad Institute Genomics Platform"/>
            <consortium name="The Broad Institute Genome Sequencing Center for Infectious Disease"/>
            <person name="Wu L."/>
            <person name="Ma J."/>
        </authorList>
    </citation>
    <scope>NUCLEOTIDE SEQUENCE [LARGE SCALE GENOMIC DNA]</scope>
    <source>
        <strain evidence="6">JCM 11882</strain>
    </source>
</reference>
<dbReference type="InterPro" id="IPR036188">
    <property type="entry name" value="FAD/NAD-bd_sf"/>
</dbReference>
<dbReference type="PANTHER" id="PTHR43872">
    <property type="entry name" value="MONOOXYGENASE, PUTATIVE (AFU_ORTHOLOGUE AFUA_8G02570)-RELATED"/>
    <property type="match status" value="1"/>
</dbReference>
<evidence type="ECO:0000256" key="3">
    <source>
        <dbReference type="ARBA" id="ARBA00023033"/>
    </source>
</evidence>
<keyword evidence="5" id="KW-0560">Oxidoreductase</keyword>
<dbReference type="InterPro" id="IPR051820">
    <property type="entry name" value="FAD-binding_MO"/>
</dbReference>
<keyword evidence="6" id="KW-1185">Reference proteome</keyword>
<evidence type="ECO:0000256" key="4">
    <source>
        <dbReference type="SAM" id="MobiDB-lite"/>
    </source>
</evidence>
<dbReference type="Pfam" id="PF13450">
    <property type="entry name" value="NAD_binding_8"/>
    <property type="match status" value="1"/>
</dbReference>
<evidence type="ECO:0000313" key="5">
    <source>
        <dbReference type="EMBL" id="MFC4756546.1"/>
    </source>
</evidence>
<comment type="similarity">
    <text evidence="2">Belongs to the FAD-binding monooxygenase family.</text>
</comment>
<gene>
    <name evidence="5" type="ORF">ACFO7U_17405</name>
</gene>
<dbReference type="SUPFAM" id="SSF51905">
    <property type="entry name" value="FAD/NAD(P)-binding domain"/>
    <property type="match status" value="1"/>
</dbReference>
<comment type="cofactor">
    <cofactor evidence="1">
        <name>FAD</name>
        <dbReference type="ChEBI" id="CHEBI:57692"/>
    </cofactor>
</comment>
<name>A0ABV9PZ12_9ACTN</name>
<proteinExistence type="inferred from homology"/>
<dbReference type="PRINTS" id="PR00411">
    <property type="entry name" value="PNDRDTASEI"/>
</dbReference>
<feature type="compositionally biased region" description="Acidic residues" evidence="4">
    <location>
        <begin position="529"/>
        <end position="538"/>
    </location>
</feature>
<comment type="caution">
    <text evidence="5">The sequence shown here is derived from an EMBL/GenBank/DDBJ whole genome shotgun (WGS) entry which is preliminary data.</text>
</comment>
<evidence type="ECO:0000256" key="1">
    <source>
        <dbReference type="ARBA" id="ARBA00001974"/>
    </source>
</evidence>
<accession>A0ABV9PZ12</accession>
<feature type="compositionally biased region" description="Low complexity" evidence="4">
    <location>
        <begin position="509"/>
        <end position="522"/>
    </location>
</feature>
<dbReference type="EC" id="1.14.13.-" evidence="5"/>
<dbReference type="EMBL" id="JBHSHP010000061">
    <property type="protein sequence ID" value="MFC4756546.1"/>
    <property type="molecule type" value="Genomic_DNA"/>
</dbReference>
<feature type="region of interest" description="Disordered" evidence="4">
    <location>
        <begin position="509"/>
        <end position="545"/>
    </location>
</feature>
<protein>
    <submittedName>
        <fullName evidence="5">Flavin-containing monooxygenase</fullName>
        <ecNumber evidence="5">1.14.13.-</ecNumber>
    </submittedName>
</protein>
<sequence>MSTSTDSRQRPGATPENPLDLLIVGAGISGIDLAHHVNRAFPQWEWEIHDAHDDLGGTWHTFRYPGIRSDSDMATFGFPFRPWPHDSTLGGGADIKEYIRDTAREAGALDRLHLRSWVADSDWNSALQLYRITCRVGGDASTDRTTADDAATTTERIIWARRIHYGAGYYSHAEGYRPEFPGEADFRGEVIHPQQWPDDMDYEGRKIVVIGSGATAVTLLPSLEQLGAEVTMLQRTPSYIGPLPEKDTISAVWKRLLPGPLAYKVARFNHDARDMSQFVVAQRAPWLFKRALRAMQRRYISAEMIDQHFTPDYRPWDQRVCKAPDGDIFRSLQRGARVVTGHIETFTPTGIRLVGGEEIPADVIVTATGLRLQAFGGGTLSIDGRPLDISAQATYRGMMLAGVPNFSFTVGYINSSWTLRADMVSRYMVKLWKRGDAVYAPTVPEEPADRLLLDFDAGYIKRDGHLFPKQGDARPWRYVQNYLVEIPELAFGDQRRGMAFGGDVALSGGRPAPESAAASPEVAGHEAADLEYDDENDDDKVGLTR</sequence>
<evidence type="ECO:0000313" key="6">
    <source>
        <dbReference type="Proteomes" id="UP001595836"/>
    </source>
</evidence>
<dbReference type="Proteomes" id="UP001595836">
    <property type="component" value="Unassembled WGS sequence"/>
</dbReference>
<dbReference type="PANTHER" id="PTHR43872:SF1">
    <property type="entry name" value="MONOOXYGENASE, PUTATIVE (AFU_ORTHOLOGUE AFUA_8G02570)-RELATED"/>
    <property type="match status" value="1"/>
</dbReference>
<evidence type="ECO:0000256" key="2">
    <source>
        <dbReference type="ARBA" id="ARBA00010139"/>
    </source>
</evidence>
<organism evidence="5 6">
    <name type="scientific">Dietzia aurantiaca</name>
    <dbReference type="NCBI Taxonomy" id="983873"/>
    <lineage>
        <taxon>Bacteria</taxon>
        <taxon>Bacillati</taxon>
        <taxon>Actinomycetota</taxon>
        <taxon>Actinomycetes</taxon>
        <taxon>Mycobacteriales</taxon>
        <taxon>Dietziaceae</taxon>
        <taxon>Dietzia</taxon>
    </lineage>
</organism>
<dbReference type="GO" id="GO:0004497">
    <property type="term" value="F:monooxygenase activity"/>
    <property type="evidence" value="ECO:0007669"/>
    <property type="project" value="UniProtKB-KW"/>
</dbReference>